<dbReference type="AlphaFoldDB" id="A0A6A6ZP26"/>
<evidence type="ECO:0000313" key="2">
    <source>
        <dbReference type="Proteomes" id="UP000799424"/>
    </source>
</evidence>
<proteinExistence type="predicted"/>
<dbReference type="Proteomes" id="UP000799424">
    <property type="component" value="Unassembled WGS sequence"/>
</dbReference>
<name>A0A6A6ZP26_9PLEO</name>
<accession>A0A6A6ZP26</accession>
<evidence type="ECO:0000313" key="1">
    <source>
        <dbReference type="EMBL" id="KAF2822851.1"/>
    </source>
</evidence>
<dbReference type="EMBL" id="MU006233">
    <property type="protein sequence ID" value="KAF2822851.1"/>
    <property type="molecule type" value="Genomic_DNA"/>
</dbReference>
<sequence length="309" mass="34969">MRNLASAHRRFRAIAKEGLICKASTSPLQIFELVETLQRNPTLVHRMTHLRFAPLTEEIHDKMHDAATMYRERLGNDVYTAYCDIVEKAYPRPDNEAWKRAIKEVGDFYSIGLSLLIAQSSGLTALTLGTNMLDSMPLVKRLFRCEDKIPAAPWVFQVRSILRARLKSITVYEDHDKLVGYEYSETSLDLQDFALKPLVGVPGIWITKLLANRALKLLGKAAGDFLSAIQNWQKNSDVEVRTTFGNLTVANTCRGSENEVTTEYTRGNLPDAVIYLIRCIIRTERNPFVTYALGYPLPLLHREGPTLKA</sequence>
<gene>
    <name evidence="1" type="ORF">CC86DRAFT_385047</name>
</gene>
<keyword evidence="2" id="KW-1185">Reference proteome</keyword>
<reference evidence="1" key="1">
    <citation type="journal article" date="2020" name="Stud. Mycol.">
        <title>101 Dothideomycetes genomes: a test case for predicting lifestyles and emergence of pathogens.</title>
        <authorList>
            <person name="Haridas S."/>
            <person name="Albert R."/>
            <person name="Binder M."/>
            <person name="Bloem J."/>
            <person name="Labutti K."/>
            <person name="Salamov A."/>
            <person name="Andreopoulos B."/>
            <person name="Baker S."/>
            <person name="Barry K."/>
            <person name="Bills G."/>
            <person name="Bluhm B."/>
            <person name="Cannon C."/>
            <person name="Castanera R."/>
            <person name="Culley D."/>
            <person name="Daum C."/>
            <person name="Ezra D."/>
            <person name="Gonzalez J."/>
            <person name="Henrissat B."/>
            <person name="Kuo A."/>
            <person name="Liang C."/>
            <person name="Lipzen A."/>
            <person name="Lutzoni F."/>
            <person name="Magnuson J."/>
            <person name="Mondo S."/>
            <person name="Nolan M."/>
            <person name="Ohm R."/>
            <person name="Pangilinan J."/>
            <person name="Park H.-J."/>
            <person name="Ramirez L."/>
            <person name="Alfaro M."/>
            <person name="Sun H."/>
            <person name="Tritt A."/>
            <person name="Yoshinaga Y."/>
            <person name="Zwiers L.-H."/>
            <person name="Turgeon B."/>
            <person name="Goodwin S."/>
            <person name="Spatafora J."/>
            <person name="Crous P."/>
            <person name="Grigoriev I."/>
        </authorList>
    </citation>
    <scope>NUCLEOTIDE SEQUENCE</scope>
    <source>
        <strain evidence="1">CBS 113818</strain>
    </source>
</reference>
<protein>
    <submittedName>
        <fullName evidence="1">Uncharacterized protein</fullName>
    </submittedName>
</protein>
<dbReference type="OrthoDB" id="3799132at2759"/>
<organism evidence="1 2">
    <name type="scientific">Ophiobolus disseminans</name>
    <dbReference type="NCBI Taxonomy" id="1469910"/>
    <lineage>
        <taxon>Eukaryota</taxon>
        <taxon>Fungi</taxon>
        <taxon>Dikarya</taxon>
        <taxon>Ascomycota</taxon>
        <taxon>Pezizomycotina</taxon>
        <taxon>Dothideomycetes</taxon>
        <taxon>Pleosporomycetidae</taxon>
        <taxon>Pleosporales</taxon>
        <taxon>Pleosporineae</taxon>
        <taxon>Phaeosphaeriaceae</taxon>
        <taxon>Ophiobolus</taxon>
    </lineage>
</organism>